<accession>A0A7M7K3Y7</accession>
<protein>
    <recommendedName>
        <fullName evidence="9">Peroxidase</fullName>
    </recommendedName>
</protein>
<feature type="signal peptide" evidence="6">
    <location>
        <begin position="1"/>
        <end position="25"/>
    </location>
</feature>
<dbReference type="KEGG" id="vde:111249863"/>
<dbReference type="Pfam" id="PF03098">
    <property type="entry name" value="An_peroxidase"/>
    <property type="match status" value="1"/>
</dbReference>
<dbReference type="PANTHER" id="PTHR11475">
    <property type="entry name" value="OXIDASE/PEROXIDASE"/>
    <property type="match status" value="1"/>
</dbReference>
<dbReference type="GO" id="GO:0046872">
    <property type="term" value="F:metal ion binding"/>
    <property type="evidence" value="ECO:0007669"/>
    <property type="project" value="UniProtKB-KW"/>
</dbReference>
<keyword evidence="3" id="KW-0575">Peroxidase</keyword>
<keyword evidence="5" id="KW-0408">Iron</keyword>
<evidence type="ECO:0000256" key="6">
    <source>
        <dbReference type="SAM" id="SignalP"/>
    </source>
</evidence>
<dbReference type="OMA" id="HFSHMLM"/>
<evidence type="ECO:0000256" key="1">
    <source>
        <dbReference type="ARBA" id="ARBA00004613"/>
    </source>
</evidence>
<dbReference type="InterPro" id="IPR019791">
    <property type="entry name" value="Haem_peroxidase_animal"/>
</dbReference>
<dbReference type="OrthoDB" id="823504at2759"/>
<comment type="subcellular location">
    <subcellularLocation>
        <location evidence="1">Secreted</location>
    </subcellularLocation>
</comment>
<evidence type="ECO:0000256" key="3">
    <source>
        <dbReference type="ARBA" id="ARBA00022559"/>
    </source>
</evidence>
<dbReference type="InterPro" id="IPR010255">
    <property type="entry name" value="Haem_peroxidase_sf"/>
</dbReference>
<dbReference type="RefSeq" id="XP_022660027.1">
    <property type="nucleotide sequence ID" value="XM_022804292.1"/>
</dbReference>
<sequence length="731" mass="83166">MTRALAKSLVFAAFILGGAVLSTWAEFDTNIIDAAFNSAIEKINKRKEEVRGFAARSIGKCLATSLKCPFANGQHFQSRPSTRQSREIADNARIFEEATKALAFRTSKHSIVIRDAPLSAAVAQRATYDEIIQFNAINLDNTALSQVTQRCRGRRRTQCNPRLPWRTGDGRCNNLRNPHWGRSNFCMTRLLPPAYENGIDEPRGGRYNSRLPNARVISRLVNMQRNVSSPGYTHMLMQVGQFIDHDTALAPMEEDPGEIINLGNPNNPIDCCSEDRRNGEECFSFEIPQNDAFFGATGRTCNNMPRSAPCSTCKLGHREQQDALTSYIDASQIYGSSDDDNNRLRAKVKGLLKYQVVNNRQMLPRSFHPDDDRCSIPSAGQFCFRAGDERVNEQPGLTALHLIWLRQHNLVAQKLNEVNPHWDDERLFQEARRIITAQWQHIVYHEWLPIVLGPQFLRSFNIQTQSQGYTNYDPTVDATIINEFAAAAFRFGHSLIDGTFHLINNQGRVGAIQLQDFFFFPFPFYEGQLDPVLRGLFRQPGQQFDRFVTDDVTNHLYRLRNDSYGLDLIAMNIQRGRDHGIRPYVDYVRYCTGREIRTWHDLLYLMPQDAVQQISQAYARVEDVDLFPAGVSEFSVEGGVLGPTFACIQANQFMRAKFGDRFYYEHGNQAGSFTPQQLQEIRKISLAKIICDNSDGIQELPPNVFRHESLNNPTTACTEIDRSNIRAWAEQ</sequence>
<organism evidence="7 8">
    <name type="scientific">Varroa destructor</name>
    <name type="common">Honeybee mite</name>
    <dbReference type="NCBI Taxonomy" id="109461"/>
    <lineage>
        <taxon>Eukaryota</taxon>
        <taxon>Metazoa</taxon>
        <taxon>Ecdysozoa</taxon>
        <taxon>Arthropoda</taxon>
        <taxon>Chelicerata</taxon>
        <taxon>Arachnida</taxon>
        <taxon>Acari</taxon>
        <taxon>Parasitiformes</taxon>
        <taxon>Mesostigmata</taxon>
        <taxon>Gamasina</taxon>
        <taxon>Dermanyssoidea</taxon>
        <taxon>Varroidae</taxon>
        <taxon>Varroa</taxon>
    </lineage>
</organism>
<proteinExistence type="predicted"/>
<keyword evidence="3" id="KW-0560">Oxidoreductase</keyword>
<evidence type="ECO:0000256" key="4">
    <source>
        <dbReference type="ARBA" id="ARBA00022729"/>
    </source>
</evidence>
<evidence type="ECO:0008006" key="9">
    <source>
        <dbReference type="Google" id="ProtNLM"/>
    </source>
</evidence>
<keyword evidence="5" id="KW-0479">Metal-binding</keyword>
<dbReference type="InParanoid" id="A0A7M7K3Y7"/>
<dbReference type="AlphaFoldDB" id="A0A7M7K3Y7"/>
<dbReference type="SUPFAM" id="SSF48113">
    <property type="entry name" value="Heme-dependent peroxidases"/>
    <property type="match status" value="1"/>
</dbReference>
<name>A0A7M7K3Y7_VARDE</name>
<evidence type="ECO:0000256" key="5">
    <source>
        <dbReference type="PIRSR" id="PIRSR619791-2"/>
    </source>
</evidence>
<keyword evidence="8" id="KW-1185">Reference proteome</keyword>
<evidence type="ECO:0000313" key="8">
    <source>
        <dbReference type="Proteomes" id="UP000594260"/>
    </source>
</evidence>
<feature type="chain" id="PRO_5029910475" description="Peroxidase" evidence="6">
    <location>
        <begin position="26"/>
        <end position="731"/>
    </location>
</feature>
<dbReference type="GO" id="GO:0020037">
    <property type="term" value="F:heme binding"/>
    <property type="evidence" value="ECO:0007669"/>
    <property type="project" value="InterPro"/>
</dbReference>
<dbReference type="InterPro" id="IPR037120">
    <property type="entry name" value="Haem_peroxidase_sf_animal"/>
</dbReference>
<dbReference type="Gene3D" id="1.10.640.10">
    <property type="entry name" value="Haem peroxidase domain superfamily, animal type"/>
    <property type="match status" value="1"/>
</dbReference>
<keyword evidence="4 6" id="KW-0732">Signal</keyword>
<dbReference type="GO" id="GO:0004601">
    <property type="term" value="F:peroxidase activity"/>
    <property type="evidence" value="ECO:0007669"/>
    <property type="project" value="UniProtKB-KW"/>
</dbReference>
<evidence type="ECO:0000256" key="2">
    <source>
        <dbReference type="ARBA" id="ARBA00022525"/>
    </source>
</evidence>
<evidence type="ECO:0000313" key="7">
    <source>
        <dbReference type="EnsemblMetazoa" id="XP_022660027"/>
    </source>
</evidence>
<dbReference type="EnsemblMetazoa" id="XM_022804292">
    <property type="protein sequence ID" value="XP_022660027"/>
    <property type="gene ID" value="LOC111249863"/>
</dbReference>
<keyword evidence="2" id="KW-0964">Secreted</keyword>
<dbReference type="GO" id="GO:0006979">
    <property type="term" value="P:response to oxidative stress"/>
    <property type="evidence" value="ECO:0007669"/>
    <property type="project" value="InterPro"/>
</dbReference>
<dbReference type="Proteomes" id="UP000594260">
    <property type="component" value="Unplaced"/>
</dbReference>
<dbReference type="FunFam" id="1.10.640.10:FF:000003">
    <property type="entry name" value="chorion peroxidase"/>
    <property type="match status" value="1"/>
</dbReference>
<reference evidence="7" key="1">
    <citation type="submission" date="2021-01" db="UniProtKB">
        <authorList>
            <consortium name="EnsemblMetazoa"/>
        </authorList>
    </citation>
    <scope>IDENTIFICATION</scope>
</reference>
<dbReference type="GeneID" id="111249863"/>
<dbReference type="PANTHER" id="PTHR11475:SF143">
    <property type="entry name" value="PUTATIVE-RELATED"/>
    <property type="match status" value="1"/>
</dbReference>
<dbReference type="PROSITE" id="PS50292">
    <property type="entry name" value="PEROXIDASE_3"/>
    <property type="match status" value="1"/>
</dbReference>
<dbReference type="GO" id="GO:0005576">
    <property type="term" value="C:extracellular region"/>
    <property type="evidence" value="ECO:0007669"/>
    <property type="project" value="UniProtKB-SubCell"/>
</dbReference>
<keyword evidence="5" id="KW-0349">Heme</keyword>
<dbReference type="PRINTS" id="PR00457">
    <property type="entry name" value="ANPEROXIDASE"/>
</dbReference>
<feature type="binding site" description="axial binding residue" evidence="5">
    <location>
        <position position="493"/>
    </location>
    <ligand>
        <name>heme b</name>
        <dbReference type="ChEBI" id="CHEBI:60344"/>
    </ligand>
    <ligandPart>
        <name>Fe</name>
        <dbReference type="ChEBI" id="CHEBI:18248"/>
    </ligandPart>
</feature>
<dbReference type="CDD" id="cd09823">
    <property type="entry name" value="peroxinectin_like"/>
    <property type="match status" value="1"/>
</dbReference>